<gene>
    <name evidence="4" type="ORF">J2S55_009700</name>
</gene>
<dbReference type="Proteomes" id="UP001230426">
    <property type="component" value="Unassembled WGS sequence"/>
</dbReference>
<evidence type="ECO:0000259" key="3">
    <source>
        <dbReference type="Pfam" id="PF23359"/>
    </source>
</evidence>
<dbReference type="InterPro" id="IPR036625">
    <property type="entry name" value="E3-bd_dom_sf"/>
</dbReference>
<evidence type="ECO:0000259" key="2">
    <source>
        <dbReference type="Pfam" id="PF11774"/>
    </source>
</evidence>
<comment type="caution">
    <text evidence="4">The sequence shown here is derived from an EMBL/GenBank/DDBJ whole genome shotgun (WGS) entry which is preliminary data.</text>
</comment>
<sequence length="118" mass="13687">MAKELREQLVDDFDGSEAVDTINFAVSGFAYEIDVSEEHRKEFWEFMEPWMKTARRQAVLRRPRRSGMRGPVWADSQRVRAWAKEAGLEVSDKGYPSHEVQMKFVAAYANGDLPDKYL</sequence>
<accession>A0ABT9RM38</accession>
<dbReference type="Gene3D" id="3.30.60.230">
    <property type="entry name" value="Lsr2, dimerization domain"/>
    <property type="match status" value="1"/>
</dbReference>
<dbReference type="EMBL" id="JAUSRB010000004">
    <property type="protein sequence ID" value="MDP9870362.1"/>
    <property type="molecule type" value="Genomic_DNA"/>
</dbReference>
<dbReference type="RefSeq" id="WP_306876236.1">
    <property type="nucleotide sequence ID" value="NZ_JAUSRB010000004.1"/>
</dbReference>
<evidence type="ECO:0008006" key="6">
    <source>
        <dbReference type="Google" id="ProtNLM"/>
    </source>
</evidence>
<reference evidence="4 5" key="1">
    <citation type="submission" date="2023-07" db="EMBL/GenBank/DDBJ databases">
        <title>Sequencing the genomes of 1000 actinobacteria strains.</title>
        <authorList>
            <person name="Klenk H.-P."/>
        </authorList>
    </citation>
    <scope>NUCLEOTIDE SEQUENCE [LARGE SCALE GENOMIC DNA]</scope>
    <source>
        <strain evidence="4 5">DSM 44109</strain>
    </source>
</reference>
<dbReference type="InterPro" id="IPR055370">
    <property type="entry name" value="Lsr2_DNA-bd"/>
</dbReference>
<evidence type="ECO:0000313" key="5">
    <source>
        <dbReference type="Proteomes" id="UP001230426"/>
    </source>
</evidence>
<dbReference type="Pfam" id="PF11774">
    <property type="entry name" value="Lsr2"/>
    <property type="match status" value="1"/>
</dbReference>
<name>A0ABT9RM38_9ACTN</name>
<dbReference type="InterPro" id="IPR042261">
    <property type="entry name" value="Lsr2-like_dimerization"/>
</dbReference>
<proteinExistence type="predicted"/>
<feature type="domain" description="Lsr2 dimerization" evidence="2">
    <location>
        <begin position="1"/>
        <end position="57"/>
    </location>
</feature>
<evidence type="ECO:0000256" key="1">
    <source>
        <dbReference type="ARBA" id="ARBA00023125"/>
    </source>
</evidence>
<evidence type="ECO:0000313" key="4">
    <source>
        <dbReference type="EMBL" id="MDP9870362.1"/>
    </source>
</evidence>
<dbReference type="Pfam" id="PF23359">
    <property type="entry name" value="Lsr2_DNA-bd"/>
    <property type="match status" value="1"/>
</dbReference>
<keyword evidence="5" id="KW-1185">Reference proteome</keyword>
<feature type="domain" description="Lsr2 DNA-binding" evidence="3">
    <location>
        <begin position="74"/>
        <end position="107"/>
    </location>
</feature>
<dbReference type="Gene3D" id="4.10.320.10">
    <property type="entry name" value="E3-binding domain"/>
    <property type="match status" value="1"/>
</dbReference>
<protein>
    <recommendedName>
        <fullName evidence="6">Lsr2 family protein</fullName>
    </recommendedName>
</protein>
<keyword evidence="1" id="KW-0238">DNA-binding</keyword>
<dbReference type="InterPro" id="IPR024412">
    <property type="entry name" value="Lsr2_dim_dom"/>
</dbReference>
<organism evidence="4 5">
    <name type="scientific">Streptosporangium brasiliense</name>
    <dbReference type="NCBI Taxonomy" id="47480"/>
    <lineage>
        <taxon>Bacteria</taxon>
        <taxon>Bacillati</taxon>
        <taxon>Actinomycetota</taxon>
        <taxon>Actinomycetes</taxon>
        <taxon>Streptosporangiales</taxon>
        <taxon>Streptosporangiaceae</taxon>
        <taxon>Streptosporangium</taxon>
    </lineage>
</organism>